<dbReference type="FunFam" id="3.30.9.10:FF:000033">
    <property type="entry name" value="Putative oxidoreductase C1F5.03c"/>
    <property type="match status" value="1"/>
</dbReference>
<dbReference type="InterPro" id="IPR006076">
    <property type="entry name" value="FAD-dep_OxRdtase"/>
</dbReference>
<proteinExistence type="evidence at transcript level"/>
<dbReference type="ExpressionAtlas" id="F2ELF3">
    <property type="expression patterns" value="baseline and differential"/>
</dbReference>
<dbReference type="Gene3D" id="3.50.50.60">
    <property type="entry name" value="FAD/NAD(P)-binding domain"/>
    <property type="match status" value="2"/>
</dbReference>
<evidence type="ECO:0000313" key="5">
    <source>
        <dbReference type="EnsemblPlants" id="HORVU.MOREX.r3.2HG0152140.1"/>
    </source>
</evidence>
<feature type="region of interest" description="Disordered" evidence="2">
    <location>
        <begin position="1"/>
        <end position="22"/>
    </location>
</feature>
<accession>F2ELF3</accession>
<name>F2ELF3_HORVV</name>
<dbReference type="GO" id="GO:0016491">
    <property type="term" value="F:oxidoreductase activity"/>
    <property type="evidence" value="ECO:0007669"/>
    <property type="project" value="UniProtKB-KW"/>
</dbReference>
<dbReference type="eggNOG" id="KOG2852">
    <property type="taxonomic scope" value="Eukaryota"/>
</dbReference>
<dbReference type="EnsemblPlants" id="HORVU.MOREX.r3.2HG0152140.1">
    <property type="protein sequence ID" value="HORVU.MOREX.r3.2HG0152140.1"/>
    <property type="gene ID" value="HORVU.MOREX.r3.2HG0152140"/>
</dbReference>
<reference evidence="6" key="2">
    <citation type="journal article" date="2012" name="Nature">
        <title>A physical, genetic and functional sequence assembly of the barley genome.</title>
        <authorList>
            <consortium name="The International Barley Genome Sequencing Consortium"/>
            <person name="Mayer K.F."/>
            <person name="Waugh R."/>
            <person name="Brown J.W."/>
            <person name="Schulman A."/>
            <person name="Langridge P."/>
            <person name="Platzer M."/>
            <person name="Fincher G.B."/>
            <person name="Muehlbauer G.J."/>
            <person name="Sato K."/>
            <person name="Close T.J."/>
            <person name="Wise R.P."/>
            <person name="Stein N."/>
        </authorList>
    </citation>
    <scope>NUCLEOTIDE SEQUENCE [LARGE SCALE GENOMIC DNA]</scope>
    <source>
        <strain evidence="6">cv. Morex</strain>
    </source>
</reference>
<feature type="domain" description="FAD dependent oxidoreductase" evidence="3">
    <location>
        <begin position="26"/>
        <end position="375"/>
    </location>
</feature>
<dbReference type="FunFam" id="3.50.50.60:FF:000360">
    <property type="entry name" value="FAD-dependent oxidoreductase family protein"/>
    <property type="match status" value="1"/>
</dbReference>
<dbReference type="Pfam" id="PF01266">
    <property type="entry name" value="DAO"/>
    <property type="match status" value="1"/>
</dbReference>
<gene>
    <name evidence="5" type="primary">LOC123426230</name>
</gene>
<keyword evidence="1" id="KW-0560">Oxidoreductase</keyword>
<dbReference type="InterPro" id="IPR036188">
    <property type="entry name" value="FAD/NAD-bd_sf"/>
</dbReference>
<dbReference type="GeneID" id="123426230"/>
<evidence type="ECO:0000313" key="4">
    <source>
        <dbReference type="EMBL" id="BAK08175.1"/>
    </source>
</evidence>
<dbReference type="OrthoDB" id="498204at2759"/>
<evidence type="ECO:0000313" key="6">
    <source>
        <dbReference type="Proteomes" id="UP000011116"/>
    </source>
</evidence>
<protein>
    <submittedName>
        <fullName evidence="4">Predicted protein</fullName>
    </submittedName>
</protein>
<evidence type="ECO:0000256" key="1">
    <source>
        <dbReference type="ARBA" id="ARBA00023002"/>
    </source>
</evidence>
<reference evidence="5" key="3">
    <citation type="submission" date="2020-10" db="EMBL/GenBank/DDBJ databases">
        <authorList>
            <person name="Scholz U."/>
            <person name="Mascher M."/>
            <person name="Fiebig A."/>
        </authorList>
    </citation>
    <scope>NUCLEOTIDE SEQUENCE [LARGE SCALE GENOMIC DNA]</scope>
    <source>
        <strain evidence="5">cv. Morex</strain>
    </source>
</reference>
<dbReference type="KEGG" id="hvg:123426230"/>
<dbReference type="GO" id="GO:0005737">
    <property type="term" value="C:cytoplasm"/>
    <property type="evidence" value="ECO:0000318"/>
    <property type="project" value="GO_Central"/>
</dbReference>
<reference evidence="4" key="1">
    <citation type="journal article" date="2011" name="Plant Physiol.">
        <title>Comprehensive sequence analysis of 24,783 barley full-length cDNAs derived from 12 clone libraries.</title>
        <authorList>
            <person name="Matsumoto T."/>
            <person name="Tanaka T."/>
            <person name="Sakai H."/>
            <person name="Amano N."/>
            <person name="Kanamori H."/>
            <person name="Kurita K."/>
            <person name="Kikuta A."/>
            <person name="Kamiya K."/>
            <person name="Yamamoto M."/>
            <person name="Ikawa H."/>
            <person name="Fujii N."/>
            <person name="Hori K."/>
            <person name="Itoh T."/>
            <person name="Sato K."/>
        </authorList>
    </citation>
    <scope>NUCLEOTIDE SEQUENCE</scope>
    <source>
        <tissue evidence="4">Flower</tissue>
    </source>
</reference>
<evidence type="ECO:0000256" key="2">
    <source>
        <dbReference type="SAM" id="MobiDB-lite"/>
    </source>
</evidence>
<dbReference type="FunCoup" id="F2ELF3">
    <property type="interactions" value="237"/>
</dbReference>
<organism evidence="4">
    <name type="scientific">Hordeum vulgare subsp. vulgare</name>
    <name type="common">Domesticated barley</name>
    <dbReference type="NCBI Taxonomy" id="112509"/>
    <lineage>
        <taxon>Eukaryota</taxon>
        <taxon>Viridiplantae</taxon>
        <taxon>Streptophyta</taxon>
        <taxon>Embryophyta</taxon>
        <taxon>Tracheophyta</taxon>
        <taxon>Spermatophyta</taxon>
        <taxon>Magnoliopsida</taxon>
        <taxon>Liliopsida</taxon>
        <taxon>Poales</taxon>
        <taxon>Poaceae</taxon>
        <taxon>BOP clade</taxon>
        <taxon>Pooideae</taxon>
        <taxon>Triticodae</taxon>
        <taxon>Triticeae</taxon>
        <taxon>Hordeinae</taxon>
        <taxon>Hordeum</taxon>
    </lineage>
</organism>
<dbReference type="STRING" id="112509.F2ELF3"/>
<dbReference type="PANTHER" id="PTHR13847">
    <property type="entry name" value="SARCOSINE DEHYDROGENASE-RELATED"/>
    <property type="match status" value="1"/>
</dbReference>
<dbReference type="Gene3D" id="3.30.9.10">
    <property type="entry name" value="D-Amino Acid Oxidase, subunit A, domain 2"/>
    <property type="match status" value="1"/>
</dbReference>
<dbReference type="OMA" id="DDTVYAC"/>
<dbReference type="HOGENOM" id="CLU_007884_14_0_1"/>
<dbReference type="PaxDb" id="4513-MLOC_61037.1"/>
<keyword evidence="6" id="KW-1185">Reference proteome</keyword>
<dbReference type="PANTHER" id="PTHR13847:SF150">
    <property type="entry name" value="OXIDOREDUCTASE TDA3-RELATED"/>
    <property type="match status" value="1"/>
</dbReference>
<dbReference type="Proteomes" id="UP000011116">
    <property type="component" value="Chromosome 2H"/>
</dbReference>
<dbReference type="SUPFAM" id="SSF51905">
    <property type="entry name" value="FAD/NAD(P)-binding domain"/>
    <property type="match status" value="1"/>
</dbReference>
<dbReference type="Gramene" id="HORVU.MOREX.r2.2HG0125120.1">
    <property type="protein sequence ID" value="HORVU.MOREX.r2.2HG0125120.1"/>
    <property type="gene ID" value="HORVU.MOREX.r2.2HG0125120"/>
</dbReference>
<dbReference type="Gramene" id="HORVU.MOREX.r3.2HG0152140.1">
    <property type="protein sequence ID" value="HORVU.MOREX.r3.2HG0152140.1"/>
    <property type="gene ID" value="HORVU.MOREX.r3.2HG0152140"/>
</dbReference>
<sequence length="404" mass="42192">MQVCEHARRPKSGDMASAPPAAPPRRVVVCGGGVVGACTAYFLSTHPAFPTVPTLVEKSSPACAASGKAGGFLALDWSDSNPALSALARASFGLHHRLAAALDGANAYGFRPVHTLSICLPSQPEEPLSPHPLLPSWVDPSASAAPPRQLGTPDTTAQVHPGLFTKAVLAASGAEVVIGEVERVVVRQGEGRVVGVAVKGRGVVDADAVVLALGPWSGRFEMVKEVLDVSGLKAHSIVLRPRNPDKITPHCLFLSYQPEPGAKMLDPEVYPRPTGEVYICGMSKDEQVPDDPATIAGEPDSIAMLHKIAGRVSSQLKTEEGAEVVAEQACYLPCTDDGLPVIGEMPGVKGCYVATGHSCWGILNAPVTGAALAELILDGQAKIVDLAPFSPARFLNNKKSRRGV</sequence>
<dbReference type="SMR" id="F2ELF3"/>
<dbReference type="EMBL" id="AK376981">
    <property type="protein sequence ID" value="BAK08175.1"/>
    <property type="molecule type" value="mRNA"/>
</dbReference>
<evidence type="ECO:0000259" key="3">
    <source>
        <dbReference type="Pfam" id="PF01266"/>
    </source>
</evidence>
<dbReference type="RefSeq" id="XP_044965964.1">
    <property type="nucleotide sequence ID" value="XM_045110029.1"/>
</dbReference>
<reference evidence="5" key="4">
    <citation type="submission" date="2022-01" db="UniProtKB">
        <authorList>
            <consortium name="EnsemblPlants"/>
        </authorList>
    </citation>
    <scope>IDENTIFICATION</scope>
    <source>
        <strain evidence="5">subsp. vulgare</strain>
    </source>
</reference>
<dbReference type="AlphaFoldDB" id="F2ELF3"/>